<organism evidence="2 3">
    <name type="scientific">Cryobacterium lyxosi</name>
    <dbReference type="NCBI Taxonomy" id="1259228"/>
    <lineage>
        <taxon>Bacteria</taxon>
        <taxon>Bacillati</taxon>
        <taxon>Actinomycetota</taxon>
        <taxon>Actinomycetes</taxon>
        <taxon>Micrococcales</taxon>
        <taxon>Microbacteriaceae</taxon>
        <taxon>Cryobacterium</taxon>
    </lineage>
</organism>
<dbReference type="AlphaFoldDB" id="A0A4R8ZFR3"/>
<evidence type="ECO:0000313" key="2">
    <source>
        <dbReference type="EMBL" id="TFD25119.1"/>
    </source>
</evidence>
<evidence type="ECO:0000256" key="1">
    <source>
        <dbReference type="SAM" id="Phobius"/>
    </source>
</evidence>
<accession>A0A4R8ZFR3</accession>
<keyword evidence="1" id="KW-0472">Membrane</keyword>
<feature type="transmembrane region" description="Helical" evidence="1">
    <location>
        <begin position="7"/>
        <end position="29"/>
    </location>
</feature>
<feature type="transmembrane region" description="Helical" evidence="1">
    <location>
        <begin position="49"/>
        <end position="74"/>
    </location>
</feature>
<evidence type="ECO:0000313" key="3">
    <source>
        <dbReference type="Proteomes" id="UP000298424"/>
    </source>
</evidence>
<dbReference type="OrthoDB" id="5119741at2"/>
<dbReference type="Proteomes" id="UP000298424">
    <property type="component" value="Unassembled WGS sequence"/>
</dbReference>
<feature type="transmembrane region" description="Helical" evidence="1">
    <location>
        <begin position="114"/>
        <end position="136"/>
    </location>
</feature>
<comment type="caution">
    <text evidence="2">The sequence shown here is derived from an EMBL/GenBank/DDBJ whole genome shotgun (WGS) entry which is preliminary data.</text>
</comment>
<protein>
    <submittedName>
        <fullName evidence="2">Uncharacterized protein</fullName>
    </submittedName>
</protein>
<keyword evidence="1" id="KW-0812">Transmembrane</keyword>
<name>A0A4R8ZFR3_9MICO</name>
<keyword evidence="1" id="KW-1133">Transmembrane helix</keyword>
<feature type="transmembrane region" description="Helical" evidence="1">
    <location>
        <begin position="86"/>
        <end position="108"/>
    </location>
</feature>
<reference evidence="2 3" key="1">
    <citation type="submission" date="2019-03" db="EMBL/GenBank/DDBJ databases">
        <title>Genomics of glacier-inhabiting Cryobacterium strains.</title>
        <authorList>
            <person name="Liu Q."/>
            <person name="Xin Y.-H."/>
        </authorList>
    </citation>
    <scope>NUCLEOTIDE SEQUENCE [LARGE SCALE GENOMIC DNA]</scope>
    <source>
        <strain evidence="2 3">TMT1-1</strain>
    </source>
</reference>
<proteinExistence type="predicted"/>
<sequence length="160" mass="16290">MMIHRYWRILLVAPVIGFLLGAGVFGVIALGGNPYIRTGQSAGGVVAAILAYGAVGLVVSGAALIGGFVLVGCLDRHLTTSSGTRTVLAALGAAGGVLTVGIVLGTIGNGGWSYLLVIISLVVATVAGSVAAILVYRAERRERTRPGRVAHPLPSAWVDF</sequence>
<keyword evidence="3" id="KW-1185">Reference proteome</keyword>
<dbReference type="EMBL" id="SOGT01000012">
    <property type="protein sequence ID" value="TFD25119.1"/>
    <property type="molecule type" value="Genomic_DNA"/>
</dbReference>
<dbReference type="RefSeq" id="WP_134572527.1">
    <property type="nucleotide sequence ID" value="NZ_SOGT01000012.1"/>
</dbReference>
<gene>
    <name evidence="2" type="ORF">E3T27_10085</name>
</gene>